<feature type="region of interest" description="Disordered" evidence="8">
    <location>
        <begin position="387"/>
        <end position="503"/>
    </location>
</feature>
<dbReference type="Pfam" id="PF05922">
    <property type="entry name" value="Inhibitor_I9"/>
    <property type="match status" value="1"/>
</dbReference>
<comment type="similarity">
    <text evidence="1 6 7">Belongs to the peptidase S8 family.</text>
</comment>
<dbReference type="PROSITE" id="PS00137">
    <property type="entry name" value="SUBTILASE_HIS"/>
    <property type="match status" value="1"/>
</dbReference>
<dbReference type="InterPro" id="IPR022398">
    <property type="entry name" value="Peptidase_S8_His-AS"/>
</dbReference>
<dbReference type="OrthoDB" id="206201at2759"/>
<keyword evidence="2 6" id="KW-0645">Protease</keyword>
<evidence type="ECO:0000313" key="12">
    <source>
        <dbReference type="EMBL" id="PSK55448.1"/>
    </source>
</evidence>
<feature type="chain" id="PRO_5015154905" evidence="9">
    <location>
        <begin position="16"/>
        <end position="503"/>
    </location>
</feature>
<gene>
    <name evidence="12" type="ORF">B9Z65_2837</name>
</gene>
<keyword evidence="3 9" id="KW-0732">Signal</keyword>
<feature type="active site" description="Charge relay system" evidence="6">
    <location>
        <position position="335"/>
    </location>
</feature>
<dbReference type="InterPro" id="IPR015500">
    <property type="entry name" value="Peptidase_S8_subtilisin-rel"/>
</dbReference>
<feature type="signal peptide" evidence="9">
    <location>
        <begin position="1"/>
        <end position="15"/>
    </location>
</feature>
<dbReference type="Pfam" id="PF00082">
    <property type="entry name" value="Peptidase_S8"/>
    <property type="match status" value="1"/>
</dbReference>
<name>A0A2P8A4U1_9PEZI</name>
<feature type="compositionally biased region" description="Low complexity" evidence="8">
    <location>
        <begin position="491"/>
        <end position="503"/>
    </location>
</feature>
<dbReference type="Proteomes" id="UP000243723">
    <property type="component" value="Unassembled WGS sequence"/>
</dbReference>
<dbReference type="InterPro" id="IPR036852">
    <property type="entry name" value="Peptidase_S8/S53_dom_sf"/>
</dbReference>
<evidence type="ECO:0000259" key="11">
    <source>
        <dbReference type="Pfam" id="PF05922"/>
    </source>
</evidence>
<evidence type="ECO:0000256" key="7">
    <source>
        <dbReference type="RuleBase" id="RU003355"/>
    </source>
</evidence>
<dbReference type="InterPro" id="IPR010259">
    <property type="entry name" value="S8pro/Inhibitor_I9"/>
</dbReference>
<feature type="compositionally biased region" description="Pro residues" evidence="8">
    <location>
        <begin position="396"/>
        <end position="407"/>
    </location>
</feature>
<dbReference type="FunFam" id="3.40.50.200:FF:000007">
    <property type="entry name" value="Subtilisin-like serine protease"/>
    <property type="match status" value="1"/>
</dbReference>
<dbReference type="InterPro" id="IPR023827">
    <property type="entry name" value="Peptidase_S8_Asp-AS"/>
</dbReference>
<dbReference type="GO" id="GO:0005576">
    <property type="term" value="C:extracellular region"/>
    <property type="evidence" value="ECO:0007669"/>
    <property type="project" value="UniProtKB-ARBA"/>
</dbReference>
<dbReference type="PANTHER" id="PTHR43806:SF58">
    <property type="entry name" value="ALKALINE PROTEASE 1-RELATED"/>
    <property type="match status" value="1"/>
</dbReference>
<evidence type="ECO:0000256" key="2">
    <source>
        <dbReference type="ARBA" id="ARBA00022670"/>
    </source>
</evidence>
<evidence type="ECO:0000256" key="6">
    <source>
        <dbReference type="PROSITE-ProRule" id="PRU01240"/>
    </source>
</evidence>
<protein>
    <submittedName>
        <fullName evidence="12">Subtilisin-like protease</fullName>
    </submittedName>
</protein>
<keyword evidence="4 6" id="KW-0378">Hydrolase</keyword>
<organism evidence="12 13">
    <name type="scientific">Elsinoe australis</name>
    <dbReference type="NCBI Taxonomy" id="40998"/>
    <lineage>
        <taxon>Eukaryota</taxon>
        <taxon>Fungi</taxon>
        <taxon>Dikarya</taxon>
        <taxon>Ascomycota</taxon>
        <taxon>Pezizomycotina</taxon>
        <taxon>Dothideomycetes</taxon>
        <taxon>Dothideomycetidae</taxon>
        <taxon>Myriangiales</taxon>
        <taxon>Elsinoaceae</taxon>
        <taxon>Elsinoe</taxon>
    </lineage>
</organism>
<dbReference type="InterPro" id="IPR034193">
    <property type="entry name" value="PCSK9_ProteinaseK-like"/>
</dbReference>
<evidence type="ECO:0000256" key="5">
    <source>
        <dbReference type="ARBA" id="ARBA00022825"/>
    </source>
</evidence>
<evidence type="ECO:0000259" key="10">
    <source>
        <dbReference type="Pfam" id="PF00082"/>
    </source>
</evidence>
<dbReference type="PROSITE" id="PS00136">
    <property type="entry name" value="SUBTILASE_ASP"/>
    <property type="match status" value="1"/>
</dbReference>
<dbReference type="AlphaFoldDB" id="A0A2P8A4U1"/>
<dbReference type="InterPro" id="IPR000209">
    <property type="entry name" value="Peptidase_S8/S53_dom"/>
</dbReference>
<proteinExistence type="inferred from homology"/>
<evidence type="ECO:0000256" key="3">
    <source>
        <dbReference type="ARBA" id="ARBA00022729"/>
    </source>
</evidence>
<evidence type="ECO:0000256" key="4">
    <source>
        <dbReference type="ARBA" id="ARBA00022801"/>
    </source>
</evidence>
<accession>A0A2P8A4U1</accession>
<feature type="domain" description="Inhibitor I9" evidence="11">
    <location>
        <begin position="62"/>
        <end position="102"/>
    </location>
</feature>
<dbReference type="SUPFAM" id="SSF52743">
    <property type="entry name" value="Subtilisin-like"/>
    <property type="match status" value="1"/>
</dbReference>
<dbReference type="InterPro" id="IPR050131">
    <property type="entry name" value="Peptidase_S8_subtilisin-like"/>
</dbReference>
<dbReference type="GO" id="GO:0004252">
    <property type="term" value="F:serine-type endopeptidase activity"/>
    <property type="evidence" value="ECO:0007669"/>
    <property type="project" value="UniProtKB-UniRule"/>
</dbReference>
<dbReference type="SUPFAM" id="SSF54897">
    <property type="entry name" value="Protease propeptides/inhibitors"/>
    <property type="match status" value="1"/>
</dbReference>
<comment type="caution">
    <text evidence="12">The sequence shown here is derived from an EMBL/GenBank/DDBJ whole genome shotgun (WGS) entry which is preliminary data.</text>
</comment>
<feature type="active site" description="Charge relay system" evidence="6">
    <location>
        <position position="146"/>
    </location>
</feature>
<dbReference type="GO" id="GO:0006508">
    <property type="term" value="P:proteolysis"/>
    <property type="evidence" value="ECO:0007669"/>
    <property type="project" value="UniProtKB-KW"/>
</dbReference>
<evidence type="ECO:0000256" key="9">
    <source>
        <dbReference type="SAM" id="SignalP"/>
    </source>
</evidence>
<feature type="domain" description="Peptidase S8/S53" evidence="10">
    <location>
        <begin position="144"/>
        <end position="374"/>
    </location>
</feature>
<dbReference type="EMBL" id="NHZQ01000067">
    <property type="protein sequence ID" value="PSK55448.1"/>
    <property type="molecule type" value="Genomic_DNA"/>
</dbReference>
<evidence type="ECO:0000256" key="1">
    <source>
        <dbReference type="ARBA" id="ARBA00011073"/>
    </source>
</evidence>
<dbReference type="Gene3D" id="3.40.50.200">
    <property type="entry name" value="Peptidase S8/S53 domain"/>
    <property type="match status" value="1"/>
</dbReference>
<dbReference type="CDD" id="cd04077">
    <property type="entry name" value="Peptidases_S8_PCSK9_ProteinaseK_like"/>
    <property type="match status" value="1"/>
</dbReference>
<evidence type="ECO:0000313" key="13">
    <source>
        <dbReference type="Proteomes" id="UP000243723"/>
    </source>
</evidence>
<evidence type="ECO:0000256" key="8">
    <source>
        <dbReference type="SAM" id="MobiDB-lite"/>
    </source>
</evidence>
<feature type="compositionally biased region" description="Gly residues" evidence="8">
    <location>
        <begin position="462"/>
        <end position="473"/>
    </location>
</feature>
<dbReference type="InterPro" id="IPR023828">
    <property type="entry name" value="Peptidase_S8_Ser-AS"/>
</dbReference>
<keyword evidence="13" id="KW-1185">Reference proteome</keyword>
<feature type="compositionally biased region" description="Low complexity" evidence="8">
    <location>
        <begin position="408"/>
        <end position="418"/>
    </location>
</feature>
<reference evidence="12 13" key="1">
    <citation type="submission" date="2017-05" db="EMBL/GenBank/DDBJ databases">
        <title>Draft genome sequence of Elsinoe australis.</title>
        <authorList>
            <person name="Cheng Q."/>
        </authorList>
    </citation>
    <scope>NUCLEOTIDE SEQUENCE [LARGE SCALE GENOMIC DNA]</scope>
    <source>
        <strain evidence="12 13">NL1</strain>
    </source>
</reference>
<dbReference type="PROSITE" id="PS51892">
    <property type="entry name" value="SUBTILASE"/>
    <property type="match status" value="1"/>
</dbReference>
<dbReference type="PANTHER" id="PTHR43806">
    <property type="entry name" value="PEPTIDASE S8"/>
    <property type="match status" value="1"/>
</dbReference>
<feature type="active site" description="Charge relay system" evidence="6">
    <location>
        <position position="179"/>
    </location>
</feature>
<keyword evidence="5 6" id="KW-0720">Serine protease</keyword>
<dbReference type="PROSITE" id="PS00138">
    <property type="entry name" value="SUBTILASE_SER"/>
    <property type="match status" value="1"/>
</dbReference>
<dbReference type="PRINTS" id="PR00723">
    <property type="entry name" value="SUBTILISIN"/>
</dbReference>
<dbReference type="STRING" id="40998.A0A2P8A4U1"/>
<feature type="compositionally biased region" description="Gly residues" evidence="8">
    <location>
        <begin position="432"/>
        <end position="452"/>
    </location>
</feature>
<sequence>MRTAILASLAATALAVPAPLDLLPRDSRPTIIPGEYVITLKGHKDDVPSFIKSHPAICDKKPGRTYHVDDFRGFSMTLTKEEATELETHPLVHAVEPDMMMRGHAITTESDATWGLAKLSQGTGAATGDYTFDDSAGEGTCAYLVDTGVNVNHPDFEGRAVRGKNFDPVDGTDDDLNGHGTFVAGTIGSKTYGVAKKTKLIAVKACNKSISCRSQDVISGITWAIDDAKTRGCPKGTVINLSLGGWGNWVAVKNAVDTAANNGIFFAVASGNDGKDATDVYPASAPNACTVAASDSNNNFASFSNYGSVIDVIAPGARVTSLNANGGTTMMSGTSMASPHVAGLAAYLLALEGPADPVALCNKIKDRAVKGAVQGVPNGTNNLLVFNGGSASTPASPAPASPSPATPTPSASASANPAPANPAPSNPDQGSSSGGSPSGGSSFGNSGFGGFPSGSWSDGSGSSSGGSSTGGSSSGNISPGDLQWLWSRFMGSQSGQSGAQSGK</sequence>